<proteinExistence type="predicted"/>
<evidence type="ECO:0000256" key="1">
    <source>
        <dbReference type="SAM" id="Phobius"/>
    </source>
</evidence>
<reference evidence="4" key="2">
    <citation type="journal article" date="2011" name="J. Bacteriol.">
        <title>Genome sequences of eight morphologically diverse alphaproteobacteria.</title>
        <authorList>
            <consortium name="US DOE Joint Genome Institute"/>
            <person name="Brown P.J."/>
            <person name="Kysela D.T."/>
            <person name="Buechlein A."/>
            <person name="Hemmerich C."/>
            <person name="Brun Y.V."/>
        </authorList>
    </citation>
    <scope>NUCLEOTIDE SEQUENCE [LARGE SCALE GENOMIC DNA]</scope>
    <source>
        <strain evidence="4">ATCC 51888 / DSM 1869 / NCIB 11706 / TK 0415</strain>
    </source>
</reference>
<dbReference type="STRING" id="582899.Hden_0128"/>
<dbReference type="EMBL" id="CP002083">
    <property type="protein sequence ID" value="ADJ23360.1"/>
    <property type="molecule type" value="Genomic_DNA"/>
</dbReference>
<evidence type="ECO:0000313" key="2">
    <source>
        <dbReference type="EMBL" id="ADJ21955.1"/>
    </source>
</evidence>
<protein>
    <submittedName>
        <fullName evidence="2">Uncharacterized protein</fullName>
    </submittedName>
</protein>
<sequence length="38" mass="4500">MLEHFLEFVRQNPGFSIFVTVAHTMAFCWAVAIFINRR</sequence>
<dbReference type="HOGENOM" id="CLU_3328801_0_0_5"/>
<dbReference type="KEGG" id="hdn:Hden_1548"/>
<name>D8JQ34_HYPDA</name>
<evidence type="ECO:0000313" key="3">
    <source>
        <dbReference type="EMBL" id="ADJ23360.1"/>
    </source>
</evidence>
<keyword evidence="1" id="KW-1133">Transmembrane helix</keyword>
<dbReference type="AlphaFoldDB" id="D8JQ34"/>
<accession>D8JQ34</accession>
<keyword evidence="1" id="KW-0472">Membrane</keyword>
<reference evidence="2" key="1">
    <citation type="submission" date="2010-06" db="EMBL/GenBank/DDBJ databases">
        <title>Complete sequence of Hyphomicrobium denitrificans ATCC 51888.</title>
        <authorList>
            <consortium name="US DOE Joint Genome Institute"/>
            <person name="Lucas S."/>
            <person name="Copeland A."/>
            <person name="Lapidus A."/>
            <person name="Cheng J.-F."/>
            <person name="Bruce D."/>
            <person name="Goodwin L."/>
            <person name="Pitluck S."/>
            <person name="Held B."/>
            <person name="Detter J.C."/>
            <person name="Han C."/>
            <person name="Tapia R."/>
            <person name="Land M."/>
            <person name="Hauser L."/>
            <person name="Kyrpides N."/>
            <person name="Ivanova N."/>
            <person name="Brown P.J.B."/>
            <person name="Brun Y.V."/>
            <person name="Woyke T."/>
        </authorList>
    </citation>
    <scope>NUCLEOTIDE SEQUENCE</scope>
    <source>
        <strain evidence="2">ATCC 51888</strain>
    </source>
</reference>
<evidence type="ECO:0000313" key="4">
    <source>
        <dbReference type="Proteomes" id="UP000002033"/>
    </source>
</evidence>
<keyword evidence="4" id="KW-1185">Reference proteome</keyword>
<feature type="transmembrane region" description="Helical" evidence="1">
    <location>
        <begin position="15"/>
        <end position="35"/>
    </location>
</feature>
<organism evidence="2 4">
    <name type="scientific">Hyphomicrobium denitrificans (strain ATCC 51888 / DSM 1869 / NCIMB 11706 / TK 0415)</name>
    <dbReference type="NCBI Taxonomy" id="582899"/>
    <lineage>
        <taxon>Bacteria</taxon>
        <taxon>Pseudomonadati</taxon>
        <taxon>Pseudomonadota</taxon>
        <taxon>Alphaproteobacteria</taxon>
        <taxon>Hyphomicrobiales</taxon>
        <taxon>Hyphomicrobiaceae</taxon>
        <taxon>Hyphomicrobium</taxon>
    </lineage>
</organism>
<gene>
    <name evidence="2" type="ordered locus">Hden_0128</name>
    <name evidence="3" type="ordered locus">Hden_1548</name>
</gene>
<dbReference type="EMBL" id="CP002083">
    <property type="protein sequence ID" value="ADJ21955.1"/>
    <property type="molecule type" value="Genomic_DNA"/>
</dbReference>
<keyword evidence="1" id="KW-0812">Transmembrane</keyword>
<dbReference type="KEGG" id="hdn:Hden_0128"/>
<dbReference type="Proteomes" id="UP000002033">
    <property type="component" value="Chromosome"/>
</dbReference>